<dbReference type="GO" id="GO:0030246">
    <property type="term" value="F:carbohydrate binding"/>
    <property type="evidence" value="ECO:0007669"/>
    <property type="project" value="InterPro"/>
</dbReference>
<dbReference type="CDD" id="cd22823">
    <property type="entry name" value="Gal_Rha_Lectin"/>
    <property type="match status" value="1"/>
</dbReference>
<evidence type="ECO:0000313" key="2">
    <source>
        <dbReference type="EMBL" id="KAK2184059.1"/>
    </source>
</evidence>
<comment type="caution">
    <text evidence="2">The sequence shown here is derived from an EMBL/GenBank/DDBJ whole genome shotgun (WGS) entry which is preliminary data.</text>
</comment>
<dbReference type="Gene3D" id="2.60.120.740">
    <property type="match status" value="1"/>
</dbReference>
<feature type="domain" description="SUEL-type lectin" evidence="1">
    <location>
        <begin position="21"/>
        <end position="111"/>
    </location>
</feature>
<dbReference type="InterPro" id="IPR043159">
    <property type="entry name" value="Lectin_gal-bd_sf"/>
</dbReference>
<dbReference type="PROSITE" id="PS50228">
    <property type="entry name" value="SUEL_LECTIN"/>
    <property type="match status" value="1"/>
</dbReference>
<dbReference type="Pfam" id="PF02140">
    <property type="entry name" value="SUEL_Lectin"/>
    <property type="match status" value="1"/>
</dbReference>
<keyword evidence="3" id="KW-1185">Reference proteome</keyword>
<proteinExistence type="predicted"/>
<gene>
    <name evidence="2" type="ORF">NP493_285g02008</name>
</gene>
<dbReference type="AlphaFoldDB" id="A0AAD9NX49"/>
<evidence type="ECO:0000259" key="1">
    <source>
        <dbReference type="PROSITE" id="PS50228"/>
    </source>
</evidence>
<accession>A0AAD9NX49</accession>
<dbReference type="Proteomes" id="UP001209878">
    <property type="component" value="Unassembled WGS sequence"/>
</dbReference>
<name>A0AAD9NX49_RIDPI</name>
<dbReference type="EMBL" id="JAODUO010000284">
    <property type="protein sequence ID" value="KAK2184059.1"/>
    <property type="molecule type" value="Genomic_DNA"/>
</dbReference>
<evidence type="ECO:0000313" key="3">
    <source>
        <dbReference type="Proteomes" id="UP001209878"/>
    </source>
</evidence>
<sequence>MDECAVAQLLERPILDTGVAYCETEIFQPKCKESEVVVITSARYGRMSKSGRCVGRDFGYIGCATDVLDLADSWCSGRSSCQIPVPNSAFKRRVNCPKDLKPYLEVKHHCLEGMADLSSASVEVMSVE</sequence>
<dbReference type="InterPro" id="IPR000922">
    <property type="entry name" value="Lectin_gal-bd_dom"/>
</dbReference>
<organism evidence="2 3">
    <name type="scientific">Ridgeia piscesae</name>
    <name type="common">Tubeworm</name>
    <dbReference type="NCBI Taxonomy" id="27915"/>
    <lineage>
        <taxon>Eukaryota</taxon>
        <taxon>Metazoa</taxon>
        <taxon>Spiralia</taxon>
        <taxon>Lophotrochozoa</taxon>
        <taxon>Annelida</taxon>
        <taxon>Polychaeta</taxon>
        <taxon>Sedentaria</taxon>
        <taxon>Canalipalpata</taxon>
        <taxon>Sabellida</taxon>
        <taxon>Siboglinidae</taxon>
        <taxon>Ridgeia</taxon>
    </lineage>
</organism>
<reference evidence="2" key="1">
    <citation type="journal article" date="2023" name="Mol. Biol. Evol.">
        <title>Third-Generation Sequencing Reveals the Adaptive Role of the Epigenome in Three Deep-Sea Polychaetes.</title>
        <authorList>
            <person name="Perez M."/>
            <person name="Aroh O."/>
            <person name="Sun Y."/>
            <person name="Lan Y."/>
            <person name="Juniper S.K."/>
            <person name="Young C.R."/>
            <person name="Angers B."/>
            <person name="Qian P.Y."/>
        </authorList>
    </citation>
    <scope>NUCLEOTIDE SEQUENCE</scope>
    <source>
        <strain evidence="2">R07B-5</strain>
    </source>
</reference>
<dbReference type="PANTHER" id="PTHR46780">
    <property type="entry name" value="PROTEIN EVA-1"/>
    <property type="match status" value="1"/>
</dbReference>
<protein>
    <recommendedName>
        <fullName evidence="1">SUEL-type lectin domain-containing protein</fullName>
    </recommendedName>
</protein>